<accession>A0A5J5GCA4</accession>
<dbReference type="GO" id="GO:0000160">
    <property type="term" value="P:phosphorelay signal transduction system"/>
    <property type="evidence" value="ECO:0007669"/>
    <property type="project" value="InterPro"/>
</dbReference>
<evidence type="ECO:0000256" key="2">
    <source>
        <dbReference type="PROSITE-ProRule" id="PRU00169"/>
    </source>
</evidence>
<proteinExistence type="predicted"/>
<dbReference type="PANTHER" id="PTHR44591:SF24">
    <property type="entry name" value="PROTEIN-GLUTAMATE METHYLESTERASE_PROTEIN-GLUTAMINE GLUTAMINASE 1"/>
    <property type="match status" value="1"/>
</dbReference>
<feature type="modified residue" description="4-aspartylphosphate" evidence="2">
    <location>
        <position position="61"/>
    </location>
</feature>
<reference evidence="4 5" key="1">
    <citation type="submission" date="2019-09" db="EMBL/GenBank/DDBJ databases">
        <authorList>
            <person name="Park J.-S."/>
            <person name="Choi H.-J."/>
        </authorList>
    </citation>
    <scope>NUCLEOTIDE SEQUENCE [LARGE SCALE GENOMIC DNA]</scope>
    <source>
        <strain evidence="4 5">176SS1-4</strain>
    </source>
</reference>
<dbReference type="EMBL" id="VYQE01000006">
    <property type="protein sequence ID" value="KAA9005600.1"/>
    <property type="molecule type" value="Genomic_DNA"/>
</dbReference>
<dbReference type="SUPFAM" id="SSF52172">
    <property type="entry name" value="CheY-like"/>
    <property type="match status" value="1"/>
</dbReference>
<feature type="domain" description="Response regulatory" evidence="3">
    <location>
        <begin position="9"/>
        <end position="121"/>
    </location>
</feature>
<dbReference type="Gene3D" id="3.40.50.2300">
    <property type="match status" value="1"/>
</dbReference>
<evidence type="ECO:0000313" key="4">
    <source>
        <dbReference type="EMBL" id="KAA9005600.1"/>
    </source>
</evidence>
<dbReference type="Pfam" id="PF00072">
    <property type="entry name" value="Response_reg"/>
    <property type="match status" value="1"/>
</dbReference>
<gene>
    <name evidence="4" type="ORF">F3S47_16990</name>
</gene>
<evidence type="ECO:0000256" key="1">
    <source>
        <dbReference type="ARBA" id="ARBA00022553"/>
    </source>
</evidence>
<comment type="caution">
    <text evidence="4">The sequence shown here is derived from an EMBL/GenBank/DDBJ whole genome shotgun (WGS) entry which is preliminary data.</text>
</comment>
<dbReference type="RefSeq" id="WP_150446506.1">
    <property type="nucleotide sequence ID" value="NZ_VYQE01000006.1"/>
</dbReference>
<dbReference type="InterPro" id="IPR001789">
    <property type="entry name" value="Sig_transdc_resp-reg_receiver"/>
</dbReference>
<protein>
    <submittedName>
        <fullName evidence="4">Response regulator</fullName>
    </submittedName>
</protein>
<keyword evidence="5" id="KW-1185">Reference proteome</keyword>
<dbReference type="Proteomes" id="UP000326554">
    <property type="component" value="Unassembled WGS sequence"/>
</dbReference>
<dbReference type="AlphaFoldDB" id="A0A5J5GCA4"/>
<dbReference type="PANTHER" id="PTHR44591">
    <property type="entry name" value="STRESS RESPONSE REGULATOR PROTEIN 1"/>
    <property type="match status" value="1"/>
</dbReference>
<organism evidence="4 5">
    <name type="scientific">Histidinibacterium aquaticum</name>
    <dbReference type="NCBI Taxonomy" id="2613962"/>
    <lineage>
        <taxon>Bacteria</taxon>
        <taxon>Pseudomonadati</taxon>
        <taxon>Pseudomonadota</taxon>
        <taxon>Alphaproteobacteria</taxon>
        <taxon>Rhodobacterales</taxon>
        <taxon>Paracoccaceae</taxon>
        <taxon>Histidinibacterium</taxon>
    </lineage>
</organism>
<dbReference type="InterPro" id="IPR011006">
    <property type="entry name" value="CheY-like_superfamily"/>
</dbReference>
<dbReference type="InterPro" id="IPR050595">
    <property type="entry name" value="Bact_response_regulator"/>
</dbReference>
<keyword evidence="1 2" id="KW-0597">Phosphoprotein</keyword>
<dbReference type="SMART" id="SM00448">
    <property type="entry name" value="REC"/>
    <property type="match status" value="1"/>
</dbReference>
<evidence type="ECO:0000313" key="5">
    <source>
        <dbReference type="Proteomes" id="UP000326554"/>
    </source>
</evidence>
<dbReference type="PROSITE" id="PS50110">
    <property type="entry name" value="RESPONSE_REGULATORY"/>
    <property type="match status" value="1"/>
</dbReference>
<sequence length="131" mass="14702">MTIHEKKLRLLVVEDETIISIDLEATAEEFGHTVVDVASHVDRAIDRIEMHENDIDCVMLDINLAGRSARPVAERLEARGIPYVVISGVEEKEVRRQGYRGPFISKPADNRQIGAALQEAARTAESLRELR</sequence>
<name>A0A5J5GCA4_9RHOB</name>
<evidence type="ECO:0000259" key="3">
    <source>
        <dbReference type="PROSITE" id="PS50110"/>
    </source>
</evidence>